<proteinExistence type="predicted"/>
<dbReference type="AlphaFoldDB" id="A0A3P8KPB8"/>
<organism evidence="1 2">
    <name type="scientific">Schistosoma mattheei</name>
    <dbReference type="NCBI Taxonomy" id="31246"/>
    <lineage>
        <taxon>Eukaryota</taxon>
        <taxon>Metazoa</taxon>
        <taxon>Spiralia</taxon>
        <taxon>Lophotrochozoa</taxon>
        <taxon>Platyhelminthes</taxon>
        <taxon>Trematoda</taxon>
        <taxon>Digenea</taxon>
        <taxon>Strigeidida</taxon>
        <taxon>Schistosomatoidea</taxon>
        <taxon>Schistosomatidae</taxon>
        <taxon>Schistosoma</taxon>
    </lineage>
</organism>
<evidence type="ECO:0000313" key="2">
    <source>
        <dbReference type="Proteomes" id="UP000269396"/>
    </source>
</evidence>
<accession>A0A3P8KPB8</accession>
<dbReference type="Proteomes" id="UP000269396">
    <property type="component" value="Unassembled WGS sequence"/>
</dbReference>
<protein>
    <submittedName>
        <fullName evidence="1">Uncharacterized protein</fullName>
    </submittedName>
</protein>
<name>A0A3P8KPB8_9TREM</name>
<sequence>MICALFLFRDAKLNAQRKQRPKNWRNQTQYK</sequence>
<evidence type="ECO:0000313" key="1">
    <source>
        <dbReference type="EMBL" id="VDP83253.1"/>
    </source>
</evidence>
<reference evidence="1 2" key="1">
    <citation type="submission" date="2018-11" db="EMBL/GenBank/DDBJ databases">
        <authorList>
            <consortium name="Pathogen Informatics"/>
        </authorList>
    </citation>
    <scope>NUCLEOTIDE SEQUENCE [LARGE SCALE GENOMIC DNA]</scope>
    <source>
        <strain>Denwood</strain>
        <strain evidence="2">Zambia</strain>
    </source>
</reference>
<keyword evidence="2" id="KW-1185">Reference proteome</keyword>
<gene>
    <name evidence="1" type="ORF">SMTD_LOCUS20733</name>
</gene>
<dbReference type="EMBL" id="UZAL01045233">
    <property type="protein sequence ID" value="VDP83253.1"/>
    <property type="molecule type" value="Genomic_DNA"/>
</dbReference>